<evidence type="ECO:0000256" key="1">
    <source>
        <dbReference type="SAM" id="SignalP"/>
    </source>
</evidence>
<organism evidence="2 3">
    <name type="scientific">Gnathostoma spinigerum</name>
    <dbReference type="NCBI Taxonomy" id="75299"/>
    <lineage>
        <taxon>Eukaryota</taxon>
        <taxon>Metazoa</taxon>
        <taxon>Ecdysozoa</taxon>
        <taxon>Nematoda</taxon>
        <taxon>Chromadorea</taxon>
        <taxon>Rhabditida</taxon>
        <taxon>Spirurina</taxon>
        <taxon>Gnathostomatomorpha</taxon>
        <taxon>Gnathostomatoidea</taxon>
        <taxon>Gnathostomatidae</taxon>
        <taxon>Gnathostoma</taxon>
    </lineage>
</organism>
<comment type="caution">
    <text evidence="2">The sequence shown here is derived from an EMBL/GenBank/DDBJ whole genome shotgun (WGS) entry which is preliminary data.</text>
</comment>
<keyword evidence="1" id="KW-0732">Signal</keyword>
<evidence type="ECO:0000313" key="2">
    <source>
        <dbReference type="EMBL" id="MFH4979633.1"/>
    </source>
</evidence>
<proteinExistence type="predicted"/>
<accession>A0ABD6ERK5</accession>
<reference evidence="2 3" key="1">
    <citation type="submission" date="2024-08" db="EMBL/GenBank/DDBJ databases">
        <title>Gnathostoma spinigerum genome.</title>
        <authorList>
            <person name="Gonzalez-Bertolin B."/>
            <person name="Monzon S."/>
            <person name="Zaballos A."/>
            <person name="Jimenez P."/>
            <person name="Dekumyoy P."/>
            <person name="Varona S."/>
            <person name="Cuesta I."/>
            <person name="Sumanam S."/>
            <person name="Adisakwattana P."/>
            <person name="Gasser R.B."/>
            <person name="Hernandez-Gonzalez A."/>
            <person name="Young N.D."/>
            <person name="Perteguer M.J."/>
        </authorList>
    </citation>
    <scope>NUCLEOTIDE SEQUENCE [LARGE SCALE GENOMIC DNA]</scope>
    <source>
        <strain evidence="2">AL3</strain>
        <tissue evidence="2">Liver</tissue>
    </source>
</reference>
<protein>
    <submittedName>
        <fullName evidence="2">Uncharacterized protein</fullName>
    </submittedName>
</protein>
<keyword evidence="3" id="KW-1185">Reference proteome</keyword>
<evidence type="ECO:0000313" key="3">
    <source>
        <dbReference type="Proteomes" id="UP001608902"/>
    </source>
</evidence>
<name>A0ABD6ERK5_9BILA</name>
<dbReference type="Proteomes" id="UP001608902">
    <property type="component" value="Unassembled WGS sequence"/>
</dbReference>
<sequence length="172" mass="19341">MSFTHCVVLLFVSVVGTVQSQKELPSLDEVKCTITWMAHVRVLSIKKIPGNVFGLSVYKMQVIEPFKGVTKGEVIEKKTAPLSRGGYNLSVGREYILSGLDAFFGKRYQMLRDQELDFAKMTEEEKQAFRSIDLDCPTKPVESKLSDRDALLKIIDILEKVGAQAAELRKKL</sequence>
<gene>
    <name evidence="2" type="ORF">AB6A40_006342</name>
</gene>
<dbReference type="AlphaFoldDB" id="A0ABD6ERK5"/>
<feature type="chain" id="PRO_5044818657" evidence="1">
    <location>
        <begin position="21"/>
        <end position="172"/>
    </location>
</feature>
<dbReference type="EMBL" id="JBGFUD010004444">
    <property type="protein sequence ID" value="MFH4979633.1"/>
    <property type="molecule type" value="Genomic_DNA"/>
</dbReference>
<feature type="signal peptide" evidence="1">
    <location>
        <begin position="1"/>
        <end position="20"/>
    </location>
</feature>